<accession>A0A7L9RT47</accession>
<feature type="transmembrane region" description="Helical" evidence="1">
    <location>
        <begin position="85"/>
        <end position="108"/>
    </location>
</feature>
<keyword evidence="1" id="KW-0472">Membrane</keyword>
<sequence>MFFGFGFGFGAPLIGYLEEKYKKPYTVIILSALCMALIFTGMLMFKTQNILLLYTIMIIMGALCAYQIFMIFINTRVVAPHLVGISSSFTNMIVMSFGLIFHSGIGWIMVKYWDGQIVIDIPVYSPEAYISGLFIIPVGLLVAFFGFIVIKPKDETVLLKENI</sequence>
<evidence type="ECO:0000256" key="1">
    <source>
        <dbReference type="SAM" id="Phobius"/>
    </source>
</evidence>
<proteinExistence type="predicted"/>
<keyword evidence="3" id="KW-1185">Reference proteome</keyword>
<dbReference type="SUPFAM" id="SSF103473">
    <property type="entry name" value="MFS general substrate transporter"/>
    <property type="match status" value="1"/>
</dbReference>
<evidence type="ECO:0000313" key="3">
    <source>
        <dbReference type="Proteomes" id="UP000594001"/>
    </source>
</evidence>
<dbReference type="InterPro" id="IPR036259">
    <property type="entry name" value="MFS_trans_sf"/>
</dbReference>
<feature type="transmembrane region" description="Helical" evidence="1">
    <location>
        <begin position="25"/>
        <end position="45"/>
    </location>
</feature>
<dbReference type="EMBL" id="CP054719">
    <property type="protein sequence ID" value="QOL19790.1"/>
    <property type="molecule type" value="Genomic_DNA"/>
</dbReference>
<keyword evidence="1" id="KW-1133">Transmembrane helix</keyword>
<dbReference type="Gene3D" id="1.20.1250.20">
    <property type="entry name" value="MFS general substrate transporter like domains"/>
    <property type="match status" value="1"/>
</dbReference>
<protein>
    <submittedName>
        <fullName evidence="2">MFS transporter</fullName>
    </submittedName>
</protein>
<name>A0A7L9RT47_9PROT</name>
<feature type="transmembrane region" description="Helical" evidence="1">
    <location>
        <begin position="128"/>
        <end position="150"/>
    </location>
</feature>
<dbReference type="AlphaFoldDB" id="A0A7L9RT47"/>
<dbReference type="RefSeq" id="WP_350332532.1">
    <property type="nucleotide sequence ID" value="NZ_CP054719.1"/>
</dbReference>
<dbReference type="Proteomes" id="UP000594001">
    <property type="component" value="Chromosome"/>
</dbReference>
<reference evidence="2 3" key="1">
    <citation type="submission" date="2020-06" db="EMBL/GenBank/DDBJ databases">
        <title>The endosymbiont of the kinetoplastid Bodo saltans is a Paracaedibacter-like alpha-proteobacterium possessing a putative toxin-antitoxin system.</title>
        <authorList>
            <person name="Midha S."/>
            <person name="Rigden D.J."/>
            <person name="Siozios S."/>
            <person name="Hurst G.D.D."/>
            <person name="Jackson A.P."/>
        </authorList>
    </citation>
    <scope>NUCLEOTIDE SEQUENCE [LARGE SCALE GENOMIC DNA]</scope>
    <source>
        <strain evidence="2">Lake Konstanz</strain>
    </source>
</reference>
<keyword evidence="1" id="KW-0812">Transmembrane</keyword>
<feature type="transmembrane region" description="Helical" evidence="1">
    <location>
        <begin position="51"/>
        <end position="73"/>
    </location>
</feature>
<organism evidence="2 3">
    <name type="scientific">Candidatus Bodocaedibacter vickermanii</name>
    <dbReference type="NCBI Taxonomy" id="2741701"/>
    <lineage>
        <taxon>Bacteria</taxon>
        <taxon>Pseudomonadati</taxon>
        <taxon>Pseudomonadota</taxon>
        <taxon>Alphaproteobacteria</taxon>
        <taxon>Holosporales</taxon>
        <taxon>Candidatus Paracaedibacteraceae</taxon>
        <taxon>Candidatus Bodocaedibacter</taxon>
    </lineage>
</organism>
<evidence type="ECO:0000313" key="2">
    <source>
        <dbReference type="EMBL" id="QOL19790.1"/>
    </source>
</evidence>
<dbReference type="KEGG" id="pbal:CPBP_00558"/>
<gene>
    <name evidence="2" type="ORF">CPBP_00558</name>
</gene>